<dbReference type="GO" id="GO:0035361">
    <property type="term" value="C:Cul8-RING ubiquitin ligase complex"/>
    <property type="evidence" value="ECO:0007669"/>
    <property type="project" value="TreeGrafter"/>
</dbReference>
<dbReference type="Pfam" id="PF12738">
    <property type="entry name" value="PTCB-BRCT"/>
    <property type="match status" value="2"/>
</dbReference>
<dbReference type="PANTHER" id="PTHR47667:SF1">
    <property type="entry name" value="REGULATOR OF TY1 TRANSPOSITION PROTEIN 107"/>
    <property type="match status" value="1"/>
</dbReference>
<reference evidence="3 4" key="1">
    <citation type="journal article" date="2012" name="New Phytol.">
        <title>Insight into trade-off between wood decay and parasitism from the genome of a fungal forest pathogen.</title>
        <authorList>
            <person name="Olson A."/>
            <person name="Aerts A."/>
            <person name="Asiegbu F."/>
            <person name="Belbahri L."/>
            <person name="Bouzid O."/>
            <person name="Broberg A."/>
            <person name="Canback B."/>
            <person name="Coutinho P.M."/>
            <person name="Cullen D."/>
            <person name="Dalman K."/>
            <person name="Deflorio G."/>
            <person name="van Diepen L.T."/>
            <person name="Dunand C."/>
            <person name="Duplessis S."/>
            <person name="Durling M."/>
            <person name="Gonthier P."/>
            <person name="Grimwood J."/>
            <person name="Fossdal C.G."/>
            <person name="Hansson D."/>
            <person name="Henrissat B."/>
            <person name="Hietala A."/>
            <person name="Himmelstrand K."/>
            <person name="Hoffmeister D."/>
            <person name="Hogberg N."/>
            <person name="James T.Y."/>
            <person name="Karlsson M."/>
            <person name="Kohler A."/>
            <person name="Kues U."/>
            <person name="Lee Y.H."/>
            <person name="Lin Y.C."/>
            <person name="Lind M."/>
            <person name="Lindquist E."/>
            <person name="Lombard V."/>
            <person name="Lucas S."/>
            <person name="Lunden K."/>
            <person name="Morin E."/>
            <person name="Murat C."/>
            <person name="Park J."/>
            <person name="Raffaello T."/>
            <person name="Rouze P."/>
            <person name="Salamov A."/>
            <person name="Schmutz J."/>
            <person name="Solheim H."/>
            <person name="Stahlberg J."/>
            <person name="Velez H."/>
            <person name="de Vries R.P."/>
            <person name="Wiebenga A."/>
            <person name="Woodward S."/>
            <person name="Yakovlev I."/>
            <person name="Garbelotto M."/>
            <person name="Martin F."/>
            <person name="Grigoriev I.V."/>
            <person name="Stenlid J."/>
        </authorList>
    </citation>
    <scope>NUCLEOTIDE SEQUENCE [LARGE SCALE GENOMIC DNA]</scope>
    <source>
        <strain evidence="3 4">TC 32-1</strain>
    </source>
</reference>
<dbReference type="InterPro" id="IPR036420">
    <property type="entry name" value="BRCT_dom_sf"/>
</dbReference>
<accession>W4JYA1</accession>
<dbReference type="GO" id="GO:0005634">
    <property type="term" value="C:nucleus"/>
    <property type="evidence" value="ECO:0007669"/>
    <property type="project" value="TreeGrafter"/>
</dbReference>
<feature type="compositionally biased region" description="Polar residues" evidence="1">
    <location>
        <begin position="969"/>
        <end position="980"/>
    </location>
</feature>
<dbReference type="Pfam" id="PF16589">
    <property type="entry name" value="BRCT_2"/>
    <property type="match status" value="1"/>
</dbReference>
<feature type="compositionally biased region" description="Basic and acidic residues" evidence="1">
    <location>
        <begin position="896"/>
        <end position="907"/>
    </location>
</feature>
<dbReference type="KEGG" id="hir:HETIRDRAFT_165604"/>
<feature type="compositionally biased region" description="Acidic residues" evidence="1">
    <location>
        <begin position="928"/>
        <end position="943"/>
    </location>
</feature>
<dbReference type="InParanoid" id="W4JYA1"/>
<dbReference type="AlphaFoldDB" id="W4JYA1"/>
<dbReference type="SMART" id="SM00292">
    <property type="entry name" value="BRCT"/>
    <property type="match status" value="4"/>
</dbReference>
<dbReference type="EMBL" id="KI925462">
    <property type="protein sequence ID" value="ETW78429.1"/>
    <property type="molecule type" value="Genomic_DNA"/>
</dbReference>
<dbReference type="eggNOG" id="KOG2043">
    <property type="taxonomic scope" value="Eukaryota"/>
</dbReference>
<gene>
    <name evidence="3" type="ORF">HETIRDRAFT_165604</name>
</gene>
<dbReference type="PROSITE" id="PS50172">
    <property type="entry name" value="BRCT"/>
    <property type="match status" value="4"/>
</dbReference>
<sequence>MPLLEGVTFHVPPSVSAERQLHVSTLLQANGASLAPLTEADYVVTNAFDFEGWQSVPDNAKVVTETWLERTMILGKIQPAQYYSPDPAMLFSGVVACATDLSPPDTEVLSAGITALGGQWRPGLTREVTHLFAVAPGSEKYETAMHYQKDTCVKVLAPHWFDDSVRFGTRGLATKPYEWPEPMILQPGPRIDGVGASSQGDLKARISGDKKMLYRTALMSPGQEHRLGNVDKGNVWQGRRILLCSDLGLSQGRRVAMEASITRAGGVIINSDATNENIKVDEADVLIARYRWGHAYVKAVRANKFIGTLAWIFHVQAAGVVSAPTAQLLHYPIPKKPVEGFSSHEITVTNYTGESREYLKKLITTMGATFTPSMSGRNTVLIAAFIAGNKTTKAGNWSIPVVNHLWLEDCFVQWKNITVGKEKYVNFTPGINFTEMLGERGIGRSVVLDGLLEVEEEMNAARQASSEGAETNPPPPPSNISAREVEEAVRAVDGMDVEDEPISKKAKTIRPEPDDMEVDEPPAAGNSRQPRPRTLSNASELRRSTRRKSISSVAAPVTPRPEQPPSSRPEAPAEPKNLPEPGKTARKPPVSARAHSAHKGKDRDRDPRSDDDAPVARPKDAPNKTKLRREPIPPRGSDDELEVIEDTTVLLKDGESSKLPTSTPPTPKSSQNKTPRRRLSVLLPPIGTGDALFSGSRHRIGKEPSSSRPKLPRPDLGLTSEKEAAGPSTRKRPKPRISAADLSLIQNSPATSRAIGRRAAADKATHKLREEIMPDVRNFEKEMKRGHVRAIGESDGGVARDAKGKAKEVTEEDEQKAKGKGLEDVAERVIAKKRMKSRQEAEESADDGERGRKKRRVSTSNAKGKNRAGDDDDESQSRVTREGRQAVRSSKKAPAHTHEPSDEERPARKTQTASSSARKGKDRAALESNEDDEDEDDEDEDDASAPSKSKGKHKAAQSEHVPKDAARSVSRQDSMQNIRSSEPPDKSDVRVLVTQLSLGEEVTKALTKLGAKMVSKPSECTYLVVKNLGRTEKFLCAMAVAPCVVTEKWALASAAAKQLLPPDRYFLVDSQNEAKYNFKLSQALRRAKENKGKLFAGMVFYVTPKVNVDKKLLKNVVAAHGGQIRIQPPTARIIGGKGKNFAISCLEDISIWRPIALAGHTVYSQEVLLTGALTQQLLWNDPQYHVNK</sequence>
<feature type="compositionally biased region" description="Polar residues" evidence="1">
    <location>
        <begin position="526"/>
        <end position="539"/>
    </location>
</feature>
<dbReference type="GO" id="GO:0006302">
    <property type="term" value="P:double-strand break repair"/>
    <property type="evidence" value="ECO:0007669"/>
    <property type="project" value="TreeGrafter"/>
</dbReference>
<evidence type="ECO:0000256" key="1">
    <source>
        <dbReference type="SAM" id="MobiDB-lite"/>
    </source>
</evidence>
<dbReference type="CDD" id="cd18432">
    <property type="entry name" value="BRCT_PAXIP1_rpt6_like"/>
    <property type="match status" value="1"/>
</dbReference>
<dbReference type="GO" id="GO:1990683">
    <property type="term" value="P:DNA double-strand break attachment to nuclear envelope"/>
    <property type="evidence" value="ECO:0007669"/>
    <property type="project" value="TreeGrafter"/>
</dbReference>
<feature type="region of interest" description="Disordered" evidence="1">
    <location>
        <begin position="458"/>
        <end position="775"/>
    </location>
</feature>
<feature type="domain" description="BRCT" evidence="2">
    <location>
        <begin position="336"/>
        <end position="411"/>
    </location>
</feature>
<dbReference type="OrthoDB" id="342264at2759"/>
<feature type="compositionally biased region" description="Basic and acidic residues" evidence="1">
    <location>
        <begin position="599"/>
        <end position="611"/>
    </location>
</feature>
<dbReference type="HOGENOM" id="CLU_002149_1_0_1"/>
<feature type="compositionally biased region" description="Basic and acidic residues" evidence="1">
    <location>
        <begin position="956"/>
        <end position="966"/>
    </location>
</feature>
<dbReference type="Pfam" id="PF16770">
    <property type="entry name" value="RTT107_BRCT_5"/>
    <property type="match status" value="1"/>
</dbReference>
<feature type="compositionally biased region" description="Basic and acidic residues" evidence="1">
    <location>
        <begin position="617"/>
        <end position="638"/>
    </location>
</feature>
<dbReference type="InterPro" id="IPR001357">
    <property type="entry name" value="BRCT_dom"/>
</dbReference>
<evidence type="ECO:0000313" key="4">
    <source>
        <dbReference type="Proteomes" id="UP000030671"/>
    </source>
</evidence>
<proteinExistence type="predicted"/>
<organism evidence="3 4">
    <name type="scientific">Heterobasidion irregulare (strain TC 32-1)</name>
    <dbReference type="NCBI Taxonomy" id="747525"/>
    <lineage>
        <taxon>Eukaryota</taxon>
        <taxon>Fungi</taxon>
        <taxon>Dikarya</taxon>
        <taxon>Basidiomycota</taxon>
        <taxon>Agaricomycotina</taxon>
        <taxon>Agaricomycetes</taxon>
        <taxon>Russulales</taxon>
        <taxon>Bondarzewiaceae</taxon>
        <taxon>Heterobasidion</taxon>
        <taxon>Heterobasidion annosum species complex</taxon>
    </lineage>
</organism>
<evidence type="ECO:0000313" key="3">
    <source>
        <dbReference type="EMBL" id="ETW78429.1"/>
    </source>
</evidence>
<dbReference type="CDD" id="cd17743">
    <property type="entry name" value="BRCT_BRC1_like_rpt5"/>
    <property type="match status" value="1"/>
</dbReference>
<dbReference type="GeneID" id="20667995"/>
<dbReference type="STRING" id="747525.W4JYA1"/>
<dbReference type="RefSeq" id="XP_009550400.1">
    <property type="nucleotide sequence ID" value="XM_009552105.1"/>
</dbReference>
<feature type="region of interest" description="Disordered" evidence="1">
    <location>
        <begin position="789"/>
        <end position="989"/>
    </location>
</feature>
<dbReference type="SUPFAM" id="SSF52113">
    <property type="entry name" value="BRCT domain"/>
    <property type="match status" value="3"/>
</dbReference>
<name>W4JYA1_HETIT</name>
<feature type="domain" description="BRCT" evidence="2">
    <location>
        <begin position="86"/>
        <end position="166"/>
    </location>
</feature>
<keyword evidence="4" id="KW-1185">Reference proteome</keyword>
<dbReference type="Proteomes" id="UP000030671">
    <property type="component" value="Unassembled WGS sequence"/>
</dbReference>
<feature type="compositionally biased region" description="Pro residues" evidence="1">
    <location>
        <begin position="558"/>
        <end position="567"/>
    </location>
</feature>
<protein>
    <recommendedName>
        <fullName evidence="2">BRCT domain-containing protein</fullName>
    </recommendedName>
</protein>
<dbReference type="Gene3D" id="3.40.50.10190">
    <property type="entry name" value="BRCT domain"/>
    <property type="match status" value="4"/>
</dbReference>
<feature type="domain" description="BRCT" evidence="2">
    <location>
        <begin position="1000"/>
        <end position="1067"/>
    </location>
</feature>
<dbReference type="InterPro" id="IPR053036">
    <property type="entry name" value="CellCycle_DNARepair_Reg"/>
</dbReference>
<dbReference type="FunCoup" id="W4JYA1">
    <property type="interactions" value="304"/>
</dbReference>
<evidence type="ECO:0000259" key="2">
    <source>
        <dbReference type="PROSITE" id="PS50172"/>
    </source>
</evidence>
<feature type="compositionally biased region" description="Basic and acidic residues" evidence="1">
    <location>
        <begin position="875"/>
        <end position="885"/>
    </location>
</feature>
<dbReference type="CDD" id="cd18436">
    <property type="entry name" value="BRCT_BRC1_like_rpt2"/>
    <property type="match status" value="1"/>
</dbReference>
<feature type="compositionally biased region" description="Basic and acidic residues" evidence="1">
    <location>
        <begin position="759"/>
        <end position="775"/>
    </location>
</feature>
<dbReference type="PANTHER" id="PTHR47667">
    <property type="entry name" value="REGULATOR OF TY1 TRANSPOSITION PROTEIN 107"/>
    <property type="match status" value="1"/>
</dbReference>
<feature type="domain" description="BRCT" evidence="2">
    <location>
        <begin position="1"/>
        <end position="85"/>
    </location>
</feature>
<feature type="compositionally biased region" description="Basic and acidic residues" evidence="1">
    <location>
        <begin position="798"/>
        <end position="830"/>
    </location>
</feature>